<dbReference type="NCBIfam" id="TIGR01451">
    <property type="entry name" value="B_ant_repeat"/>
    <property type="match status" value="1"/>
</dbReference>
<feature type="non-terminal residue" evidence="2">
    <location>
        <position position="295"/>
    </location>
</feature>
<dbReference type="EMBL" id="BARU01018053">
    <property type="protein sequence ID" value="GAH51940.1"/>
    <property type="molecule type" value="Genomic_DNA"/>
</dbReference>
<sequence length="295" mass="32224">GYSSAGTYTAKVRVYREGLSATDTDTIYVEEEQEETLYVDLDADPERGTEPLNNVDLTADVSGTASGKITYKFNCENDGDWDYVGDSYSEIKTVADLCDYKKDGTYTAKVKVYRDGLTATDTDTIYVYKAEEEVSLNIDKKVRNQTKGQTSWYSTISASPSDEIAFRIKVTSTGDDTAEDVIIKDTLPEKFAWQGNLKVDGKDFDGDISDGIEIGNLSPGRSKIITFETLIASKEEFVYGTTDLINAALVYNVDTSVTDTAKVRVSKTAVAGAVTEVPTGILSSAKVSFFLTILI</sequence>
<accession>X1H4C0</accession>
<dbReference type="AlphaFoldDB" id="X1H4C0"/>
<feature type="non-terminal residue" evidence="2">
    <location>
        <position position="1"/>
    </location>
</feature>
<feature type="domain" description="DUF11" evidence="1">
    <location>
        <begin position="157"/>
        <end position="252"/>
    </location>
</feature>
<protein>
    <recommendedName>
        <fullName evidence="1">DUF11 domain-containing protein</fullName>
    </recommendedName>
</protein>
<organism evidence="2">
    <name type="scientific">marine sediment metagenome</name>
    <dbReference type="NCBI Taxonomy" id="412755"/>
    <lineage>
        <taxon>unclassified sequences</taxon>
        <taxon>metagenomes</taxon>
        <taxon>ecological metagenomes</taxon>
    </lineage>
</organism>
<dbReference type="InterPro" id="IPR047589">
    <property type="entry name" value="DUF11_rpt"/>
</dbReference>
<gene>
    <name evidence="2" type="ORF">S03H2_29878</name>
</gene>
<evidence type="ECO:0000313" key="2">
    <source>
        <dbReference type="EMBL" id="GAH51940.1"/>
    </source>
</evidence>
<reference evidence="2" key="1">
    <citation type="journal article" date="2014" name="Front. Microbiol.">
        <title>High frequency of phylogenetically diverse reductive dehalogenase-homologous genes in deep subseafloor sedimentary metagenomes.</title>
        <authorList>
            <person name="Kawai M."/>
            <person name="Futagami T."/>
            <person name="Toyoda A."/>
            <person name="Takaki Y."/>
            <person name="Nishi S."/>
            <person name="Hori S."/>
            <person name="Arai W."/>
            <person name="Tsubouchi T."/>
            <person name="Morono Y."/>
            <person name="Uchiyama I."/>
            <person name="Ito T."/>
            <person name="Fujiyama A."/>
            <person name="Inagaki F."/>
            <person name="Takami H."/>
        </authorList>
    </citation>
    <scope>NUCLEOTIDE SEQUENCE</scope>
    <source>
        <strain evidence="2">Expedition CK06-06</strain>
    </source>
</reference>
<comment type="caution">
    <text evidence="2">The sequence shown here is derived from an EMBL/GenBank/DDBJ whole genome shotgun (WGS) entry which is preliminary data.</text>
</comment>
<dbReference type="InterPro" id="IPR001434">
    <property type="entry name" value="OmcB-like_DUF11"/>
</dbReference>
<name>X1H4C0_9ZZZZ</name>
<dbReference type="Pfam" id="PF01345">
    <property type="entry name" value="DUF11"/>
    <property type="match status" value="1"/>
</dbReference>
<proteinExistence type="predicted"/>
<evidence type="ECO:0000259" key="1">
    <source>
        <dbReference type="Pfam" id="PF01345"/>
    </source>
</evidence>